<keyword evidence="1" id="KW-1133">Transmembrane helix</keyword>
<keyword evidence="4" id="KW-1185">Reference proteome</keyword>
<dbReference type="Proteomes" id="UP000325286">
    <property type="component" value="Chromosome"/>
</dbReference>
<name>A0A5B9QVB8_9BACT</name>
<gene>
    <name evidence="3" type="ORF">UC8_39300</name>
</gene>
<protein>
    <recommendedName>
        <fullName evidence="2">GGDEF domain-containing protein</fullName>
    </recommendedName>
</protein>
<keyword evidence="1" id="KW-0472">Membrane</keyword>
<dbReference type="OrthoDB" id="284664at2"/>
<dbReference type="RefSeq" id="WP_148080410.1">
    <property type="nucleotide sequence ID" value="NZ_CP042914.1"/>
</dbReference>
<dbReference type="InterPro" id="IPR000160">
    <property type="entry name" value="GGDEF_dom"/>
</dbReference>
<evidence type="ECO:0000256" key="1">
    <source>
        <dbReference type="SAM" id="Phobius"/>
    </source>
</evidence>
<feature type="transmembrane region" description="Helical" evidence="1">
    <location>
        <begin position="56"/>
        <end position="74"/>
    </location>
</feature>
<dbReference type="EMBL" id="CP042914">
    <property type="protein sequence ID" value="QEG41902.1"/>
    <property type="molecule type" value="Genomic_DNA"/>
</dbReference>
<dbReference type="InterPro" id="IPR029787">
    <property type="entry name" value="Nucleotide_cyclase"/>
</dbReference>
<dbReference type="Gene3D" id="3.30.70.270">
    <property type="match status" value="1"/>
</dbReference>
<dbReference type="KEGG" id="rul:UC8_39300"/>
<keyword evidence="1" id="KW-0812">Transmembrane</keyword>
<evidence type="ECO:0000259" key="2">
    <source>
        <dbReference type="PROSITE" id="PS50887"/>
    </source>
</evidence>
<accession>A0A5B9QVB8</accession>
<organism evidence="3 4">
    <name type="scientific">Roseimaritima ulvae</name>
    <dbReference type="NCBI Taxonomy" id="980254"/>
    <lineage>
        <taxon>Bacteria</taxon>
        <taxon>Pseudomonadati</taxon>
        <taxon>Planctomycetota</taxon>
        <taxon>Planctomycetia</taxon>
        <taxon>Pirellulales</taxon>
        <taxon>Pirellulaceae</taxon>
        <taxon>Roseimaritima</taxon>
    </lineage>
</organism>
<evidence type="ECO:0000313" key="4">
    <source>
        <dbReference type="Proteomes" id="UP000325286"/>
    </source>
</evidence>
<reference evidence="3 4" key="1">
    <citation type="submission" date="2019-08" db="EMBL/GenBank/DDBJ databases">
        <title>Deep-cultivation of Planctomycetes and their phenomic and genomic characterization uncovers novel biology.</title>
        <authorList>
            <person name="Wiegand S."/>
            <person name="Jogler M."/>
            <person name="Boedeker C."/>
            <person name="Pinto D."/>
            <person name="Vollmers J."/>
            <person name="Rivas-Marin E."/>
            <person name="Kohn T."/>
            <person name="Peeters S.H."/>
            <person name="Heuer A."/>
            <person name="Rast P."/>
            <person name="Oberbeckmann S."/>
            <person name="Bunk B."/>
            <person name="Jeske O."/>
            <person name="Meyerdierks A."/>
            <person name="Storesund J.E."/>
            <person name="Kallscheuer N."/>
            <person name="Luecker S."/>
            <person name="Lage O.M."/>
            <person name="Pohl T."/>
            <person name="Merkel B.J."/>
            <person name="Hornburger P."/>
            <person name="Mueller R.-W."/>
            <person name="Bruemmer F."/>
            <person name="Labrenz M."/>
            <person name="Spormann A.M."/>
            <person name="Op den Camp H."/>
            <person name="Overmann J."/>
            <person name="Amann R."/>
            <person name="Jetten M.S.M."/>
            <person name="Mascher T."/>
            <person name="Medema M.H."/>
            <person name="Devos D.P."/>
            <person name="Kaster A.-K."/>
            <person name="Ovreas L."/>
            <person name="Rohde M."/>
            <person name="Galperin M.Y."/>
            <person name="Jogler C."/>
        </authorList>
    </citation>
    <scope>NUCLEOTIDE SEQUENCE [LARGE SCALE GENOMIC DNA]</scope>
    <source>
        <strain evidence="3 4">UC8</strain>
    </source>
</reference>
<feature type="domain" description="GGDEF" evidence="2">
    <location>
        <begin position="147"/>
        <end position="280"/>
    </location>
</feature>
<dbReference type="AlphaFoldDB" id="A0A5B9QVB8"/>
<proteinExistence type="predicted"/>
<feature type="transmembrane region" description="Helical" evidence="1">
    <location>
        <begin position="33"/>
        <end position="49"/>
    </location>
</feature>
<evidence type="ECO:0000313" key="3">
    <source>
        <dbReference type="EMBL" id="QEG41902.1"/>
    </source>
</evidence>
<dbReference type="InterPro" id="IPR043128">
    <property type="entry name" value="Rev_trsase/Diguanyl_cyclase"/>
</dbReference>
<dbReference type="PROSITE" id="PS50887">
    <property type="entry name" value="GGDEF"/>
    <property type="match status" value="1"/>
</dbReference>
<sequence>MTRLHLSILALFSWFFVFYNVERLYAPVNLASFVYLLAPALGMAMLCVPRMHRVPTYWYFPIALVAVVILRYVFNYRLDGTAFSLALTESLATWLTIWLSGQLAKGIEEYRDAAATAIFNHVSDCRPFEQAQSDIVREVRRARQFDRPIAVLALNPTAEDGAATLDRFTEEFKTALLKQYVSARAAECLGNQLKQHDILTQSGDQFIALLPEISRQDGLRLAEQMREQLRRQLGVDLQVGISMFPEDEITAIGLIERAEADVKELLDTAATASQDAAQHACDNADDVAKAMGRQGHDPKVESVFP</sequence>
<dbReference type="SUPFAM" id="SSF55073">
    <property type="entry name" value="Nucleotide cyclase"/>
    <property type="match status" value="1"/>
</dbReference>